<reference evidence="2 3" key="1">
    <citation type="journal article" date="2014" name="Agronomy (Basel)">
        <title>A Draft Genome Sequence for Ensete ventricosum, the Drought-Tolerant Tree Against Hunger.</title>
        <authorList>
            <person name="Harrison J."/>
            <person name="Moore K.A."/>
            <person name="Paszkiewicz K."/>
            <person name="Jones T."/>
            <person name="Grant M."/>
            <person name="Ambacheew D."/>
            <person name="Muzemil S."/>
            <person name="Studholme D.J."/>
        </authorList>
    </citation>
    <scope>NUCLEOTIDE SEQUENCE [LARGE SCALE GENOMIC DNA]</scope>
</reference>
<evidence type="ECO:0000256" key="1">
    <source>
        <dbReference type="SAM" id="MobiDB-lite"/>
    </source>
</evidence>
<dbReference type="AlphaFoldDB" id="A0A427AXK8"/>
<dbReference type="GO" id="GO:0046872">
    <property type="term" value="F:metal ion binding"/>
    <property type="evidence" value="ECO:0007669"/>
    <property type="project" value="InterPro"/>
</dbReference>
<feature type="region of interest" description="Disordered" evidence="1">
    <location>
        <begin position="1"/>
        <end position="53"/>
    </location>
</feature>
<protein>
    <submittedName>
        <fullName evidence="2">Uncharacterized protein</fullName>
    </submittedName>
</protein>
<evidence type="ECO:0000313" key="3">
    <source>
        <dbReference type="Proteomes" id="UP000287651"/>
    </source>
</evidence>
<dbReference type="EMBL" id="AMZH03001043">
    <property type="protein sequence ID" value="RRT80867.1"/>
    <property type="molecule type" value="Genomic_DNA"/>
</dbReference>
<feature type="non-terminal residue" evidence="2">
    <location>
        <position position="179"/>
    </location>
</feature>
<proteinExistence type="predicted"/>
<name>A0A427AXK8_ENSVE</name>
<dbReference type="PANTHER" id="PTHR38160">
    <property type="entry name" value="ZINC FINGER CCCH DOMAIN-CONTAINING PROTEIN 40"/>
    <property type="match status" value="1"/>
</dbReference>
<dbReference type="PANTHER" id="PTHR38160:SF1">
    <property type="entry name" value="ZINC FINGER CCCH DOMAIN-CONTAINING PROTEIN 40"/>
    <property type="match status" value="1"/>
</dbReference>
<organism evidence="2 3">
    <name type="scientific">Ensete ventricosum</name>
    <name type="common">Abyssinian banana</name>
    <name type="synonym">Musa ensete</name>
    <dbReference type="NCBI Taxonomy" id="4639"/>
    <lineage>
        <taxon>Eukaryota</taxon>
        <taxon>Viridiplantae</taxon>
        <taxon>Streptophyta</taxon>
        <taxon>Embryophyta</taxon>
        <taxon>Tracheophyta</taxon>
        <taxon>Spermatophyta</taxon>
        <taxon>Magnoliopsida</taxon>
        <taxon>Liliopsida</taxon>
        <taxon>Zingiberales</taxon>
        <taxon>Musaceae</taxon>
        <taxon>Ensete</taxon>
    </lineage>
</organism>
<gene>
    <name evidence="2" type="ORF">B296_00014161</name>
</gene>
<comment type="caution">
    <text evidence="2">The sequence shown here is derived from an EMBL/GenBank/DDBJ whole genome shotgun (WGS) entry which is preliminary data.</text>
</comment>
<accession>A0A427AXK8</accession>
<feature type="compositionally biased region" description="Basic and acidic residues" evidence="1">
    <location>
        <begin position="41"/>
        <end position="51"/>
    </location>
</feature>
<evidence type="ECO:0000313" key="2">
    <source>
        <dbReference type="EMBL" id="RRT80867.1"/>
    </source>
</evidence>
<sequence length="179" mass="19831">MYRSQTRLQKIGDQLGSDNLKPNANEDDPSINVVSDGEPNDDGKTSPRNDDILSNALSTKKRSLGYLAASEEVKIGISRKRERDSEVVYKSEKLPRSEGPVPLSEIINKDEFIEAVEIDDKPEAVEATTVFDYGDVDYGIKSSYIPPAPPPGDDEEVDVEKVDSEMLDIDLNSEVEIEQ</sequence>
<dbReference type="Proteomes" id="UP000287651">
    <property type="component" value="Unassembled WGS sequence"/>
</dbReference>
<dbReference type="InterPro" id="IPR045868">
    <property type="entry name" value="Znf_C3H13/40"/>
</dbReference>